<dbReference type="Pfam" id="PF00583">
    <property type="entry name" value="Acetyltransf_1"/>
    <property type="match status" value="1"/>
</dbReference>
<dbReference type="PATRIC" id="fig|1208321.3.peg.2345"/>
<dbReference type="InterPro" id="IPR050680">
    <property type="entry name" value="YpeA/RimI_acetyltransf"/>
</dbReference>
<keyword evidence="2" id="KW-0012">Acyltransferase</keyword>
<evidence type="ECO:0000256" key="2">
    <source>
        <dbReference type="ARBA" id="ARBA00023315"/>
    </source>
</evidence>
<dbReference type="EMBL" id="AYOZ01000023">
    <property type="protein sequence ID" value="ETI59945.1"/>
    <property type="molecule type" value="Genomic_DNA"/>
</dbReference>
<dbReference type="STRING" id="1208321.D104_11765"/>
<dbReference type="OrthoDB" id="6121095at2"/>
<accession>W1RT22</accession>
<evidence type="ECO:0000259" key="3">
    <source>
        <dbReference type="PROSITE" id="PS51186"/>
    </source>
</evidence>
<proteinExistence type="predicted"/>
<dbReference type="RefSeq" id="WP_024024438.1">
    <property type="nucleotide sequence ID" value="NZ_AYOZ01000023.1"/>
</dbReference>
<gene>
    <name evidence="4" type="ORF">D104_11765</name>
</gene>
<dbReference type="Proteomes" id="UP000018857">
    <property type="component" value="Unassembled WGS sequence"/>
</dbReference>
<evidence type="ECO:0000256" key="1">
    <source>
        <dbReference type="ARBA" id="ARBA00022679"/>
    </source>
</evidence>
<comment type="caution">
    <text evidence="4">The sequence shown here is derived from an EMBL/GenBank/DDBJ whole genome shotgun (WGS) entry which is preliminary data.</text>
</comment>
<dbReference type="InterPro" id="IPR000182">
    <property type="entry name" value="GNAT_dom"/>
</dbReference>
<dbReference type="GO" id="GO:0016747">
    <property type="term" value="F:acyltransferase activity, transferring groups other than amino-acyl groups"/>
    <property type="evidence" value="ECO:0007669"/>
    <property type="project" value="InterPro"/>
</dbReference>
<evidence type="ECO:0000313" key="5">
    <source>
        <dbReference type="Proteomes" id="UP000018857"/>
    </source>
</evidence>
<reference evidence="4 5" key="1">
    <citation type="journal article" date="2014" name="Genome Announc.">
        <title>Draft Genome Sequence of Marinomonas sp. Strain D104, a Polycyclic Aromatic Hydrocarbon-Degrading Bacterium from the Deep-Sea Sediment of the Arctic Ocean.</title>
        <authorList>
            <person name="Dong C."/>
            <person name="Bai X."/>
            <person name="Lai Q."/>
            <person name="Xie Y."/>
            <person name="Chen X."/>
            <person name="Shao Z."/>
        </authorList>
    </citation>
    <scope>NUCLEOTIDE SEQUENCE [LARGE SCALE GENOMIC DNA]</scope>
    <source>
        <strain evidence="4 5">D104</strain>
    </source>
</reference>
<name>W1RT22_9GAMM</name>
<dbReference type="CDD" id="cd04301">
    <property type="entry name" value="NAT_SF"/>
    <property type="match status" value="1"/>
</dbReference>
<protein>
    <recommendedName>
        <fullName evidence="3">N-acetyltransferase domain-containing protein</fullName>
    </recommendedName>
</protein>
<dbReference type="AlphaFoldDB" id="W1RT22"/>
<dbReference type="InterPro" id="IPR016181">
    <property type="entry name" value="Acyl_CoA_acyltransferase"/>
</dbReference>
<dbReference type="Gene3D" id="3.40.630.30">
    <property type="match status" value="1"/>
</dbReference>
<dbReference type="PANTHER" id="PTHR43420">
    <property type="entry name" value="ACETYLTRANSFERASE"/>
    <property type="match status" value="1"/>
</dbReference>
<dbReference type="PANTHER" id="PTHR43420:SF47">
    <property type="entry name" value="N-ACETYLTRANSFERASE DOMAIN-CONTAINING PROTEIN"/>
    <property type="match status" value="1"/>
</dbReference>
<dbReference type="eggNOG" id="COG0456">
    <property type="taxonomic scope" value="Bacteria"/>
</dbReference>
<sequence>MSCQSVQVIHGVSELLQESAFTLYLAEFKRHEAALFITEAQLIRLLKVSLDWRFVFVAVEGDKVIGLAGYQSKSGSFTGAATPFQLMKCLGVRTFFSLSRSPMAGYRKAQCQELLHDGLIVSEGYRRQGVAAQLLSALGEYAENQGFMKMRLDVEGQNMGAIALYQKMGYQACQKKANGHWVYRRHFDTRNQWEGMSSEQ</sequence>
<keyword evidence="1" id="KW-0808">Transferase</keyword>
<feature type="domain" description="N-acetyltransferase" evidence="3">
    <location>
        <begin position="1"/>
        <end position="188"/>
    </location>
</feature>
<dbReference type="PROSITE" id="PS51186">
    <property type="entry name" value="GNAT"/>
    <property type="match status" value="1"/>
</dbReference>
<evidence type="ECO:0000313" key="4">
    <source>
        <dbReference type="EMBL" id="ETI59945.1"/>
    </source>
</evidence>
<organism evidence="4 5">
    <name type="scientific">Marinomonas profundimaris</name>
    <dbReference type="NCBI Taxonomy" id="1208321"/>
    <lineage>
        <taxon>Bacteria</taxon>
        <taxon>Pseudomonadati</taxon>
        <taxon>Pseudomonadota</taxon>
        <taxon>Gammaproteobacteria</taxon>
        <taxon>Oceanospirillales</taxon>
        <taxon>Oceanospirillaceae</taxon>
        <taxon>Marinomonas</taxon>
    </lineage>
</organism>
<keyword evidence="5" id="KW-1185">Reference proteome</keyword>
<dbReference type="SUPFAM" id="SSF55729">
    <property type="entry name" value="Acyl-CoA N-acyltransferases (Nat)"/>
    <property type="match status" value="1"/>
</dbReference>